<keyword evidence="15" id="KW-1015">Disulfide bond</keyword>
<accession>A0A4D6M1Z5</accession>
<sequence length="1235" mass="140788">MKNSSESGEAKCIKSEREALLSFKEGLIDEFGMLSTWTNNTDYCKWKHIHCNHQTGLVLLLDLHGNFNYRPYLRGAISVTSLLHLQYIQHLDLSNNYFVMSYIPELLGSFTNLRYLHLSNSFFSGRIPPTLGNLSQIRYLDLGDNYISGQIPIQIGNLKHLHYLDLGGFYLSGQIPIQIGNLRKLQYLSIGSIDRSFLASSTSNAFSSLSYLDLSDNLVKACSVFYWLSNFTTNLRTLYLSYNLLEGPVPNEFGKAMNSLEYLFLSSNKLQGKIPSFFGSMCRLQWQISELHSKFFMTNTIMDWRKHAAIDNLDHARESVLWESSPSSMLFEATETERRVHWYNGTYYEIYNSFGGSDYTFHITWTWKGVERSFTRPELILQSIDLSCNNLTGEMPKEITYLLGLRLAGDFDLEVEDAKWLSNLHHLTVLELSSWHNLSSSQWLLQTISKILPNLTELRLVDCDLLDNHIQSMFHPRSSNNSISLTILHLSSNMLTSSTLQFLSNFCLHLQELYLSYNIAFSSPSMCLNFPSLKILDLSYSNLTSTSLSNFNISSQLQELHLQNCSLIDKSFLVSSTSTMNSLSSLLYLDLSYNLLKSSTLFYWLSNFTTKLHTIEIVSNFLEGPIPDEFGKAVNSLEYLSLSNNKLQGKVPSFFGSMCRLHSIDLSKNSLKGEFSSFIQNSSWCSRHIFWELDLSYNQITGDIPESIRLLSELEVLSLEGNFLEGNVTESHLSNLSKLRFLGLSHNLLSLKFVQCWVPPFQLSFLNVASCKLGPNFPSWLQTQNSLFQLDISDNALNDFVPKWFWNKLQIMYEMNMSHNNLIGSIPNMQLNLQYKPTIDLSSNKFDGNLGRCFFILMWKRGSWKFGHLDLSYNEIKGQLPDCWKSTDRLLFLDLSNNDLSGKIPISMGTLVKLEALVLRNNSLMGELPSSLKNCNNLIMLDVSENMLSGPIPSWIGESMQQLIILIMRGNHFSGNIPLHICYLKRIQLLDLSRNKLSEGIPTCLNNLSALSEKSINRTEVESRVHCFTRPELILQSSDLSCNNLTGEIPKEITYLLGLVSLNLSRNNLSGEIPSEIGNISSLESLDLSRNHLYGRIPSSLSEMDFLQKLDLSHNSLYGRIPLGRHMDTFDASCFEGNIELCGKPLEERCPGDETMIKSKGLEVDDEEDDNSVFYGALYMSLGLGSFTGFWGLLCTLLLWQPWRIAYLMLLNRLIDYLFVMVEANIAKCRWWLKD</sequence>
<dbReference type="Pfam" id="PF23598">
    <property type="entry name" value="LRR_14"/>
    <property type="match status" value="1"/>
</dbReference>
<dbReference type="SMART" id="SM00369">
    <property type="entry name" value="LRR_TYP"/>
    <property type="match status" value="9"/>
</dbReference>
<dbReference type="GO" id="GO:0016301">
    <property type="term" value="F:kinase activity"/>
    <property type="evidence" value="ECO:0007669"/>
    <property type="project" value="UniProtKB-KW"/>
</dbReference>
<dbReference type="GO" id="GO:0005886">
    <property type="term" value="C:plasma membrane"/>
    <property type="evidence" value="ECO:0007669"/>
    <property type="project" value="UniProtKB-SubCell"/>
</dbReference>
<dbReference type="PANTHER" id="PTHR48063">
    <property type="entry name" value="LRR RECEPTOR-LIKE KINASE"/>
    <property type="match status" value="1"/>
</dbReference>
<evidence type="ECO:0000256" key="17">
    <source>
        <dbReference type="ARBA" id="ARBA00023180"/>
    </source>
</evidence>
<feature type="domain" description="Leucine-rich repeat-containing N-terminal plant-type" evidence="20">
    <location>
        <begin position="14"/>
        <end position="52"/>
    </location>
</feature>
<keyword evidence="22" id="KW-0418">Kinase</keyword>
<dbReference type="GO" id="GO:0009653">
    <property type="term" value="P:anatomical structure morphogenesis"/>
    <property type="evidence" value="ECO:0007669"/>
    <property type="project" value="UniProtKB-ARBA"/>
</dbReference>
<dbReference type="InterPro" id="IPR055414">
    <property type="entry name" value="LRR_R13L4/SHOC2-like"/>
</dbReference>
<feature type="domain" description="Disease resistance R13L4/SHOC-2-like LRR" evidence="21">
    <location>
        <begin position="106"/>
        <end position="262"/>
    </location>
</feature>
<evidence type="ECO:0000256" key="12">
    <source>
        <dbReference type="ARBA" id="ARBA00022821"/>
    </source>
</evidence>
<evidence type="ECO:0000256" key="18">
    <source>
        <dbReference type="ARBA" id="ARBA00038043"/>
    </source>
</evidence>
<protein>
    <submittedName>
        <fullName evidence="22">LRR receptor-like serine/threonine-protein kinase FLS2</fullName>
    </submittedName>
</protein>
<feature type="transmembrane region" description="Helical" evidence="19">
    <location>
        <begin position="1173"/>
        <end position="1200"/>
    </location>
</feature>
<evidence type="ECO:0000256" key="10">
    <source>
        <dbReference type="ARBA" id="ARBA00022729"/>
    </source>
</evidence>
<dbReference type="InterPro" id="IPR013210">
    <property type="entry name" value="LRR_N_plant-typ"/>
</dbReference>
<evidence type="ECO:0000313" key="23">
    <source>
        <dbReference type="Proteomes" id="UP000501690"/>
    </source>
</evidence>
<keyword evidence="10" id="KW-0732">Signal</keyword>
<dbReference type="GO" id="GO:0006952">
    <property type="term" value="P:defense response"/>
    <property type="evidence" value="ECO:0007669"/>
    <property type="project" value="UniProtKB-KW"/>
</dbReference>
<comment type="similarity">
    <text evidence="18">Belongs to the polygalacturonase-inhibiting protein family.</text>
</comment>
<evidence type="ECO:0000256" key="8">
    <source>
        <dbReference type="ARBA" id="ARBA00022614"/>
    </source>
</evidence>
<comment type="similarity">
    <text evidence="4">Belongs to the RLP family.</text>
</comment>
<evidence type="ECO:0000256" key="9">
    <source>
        <dbReference type="ARBA" id="ARBA00022692"/>
    </source>
</evidence>
<evidence type="ECO:0000256" key="13">
    <source>
        <dbReference type="ARBA" id="ARBA00022989"/>
    </source>
</evidence>
<dbReference type="Pfam" id="PF08263">
    <property type="entry name" value="LRRNT_2"/>
    <property type="match status" value="1"/>
</dbReference>
<evidence type="ECO:0000256" key="4">
    <source>
        <dbReference type="ARBA" id="ARBA00009592"/>
    </source>
</evidence>
<evidence type="ECO:0000256" key="5">
    <source>
        <dbReference type="ARBA" id="ARBA00022475"/>
    </source>
</evidence>
<keyword evidence="8" id="KW-0433">Leucine-rich repeat</keyword>
<evidence type="ECO:0000259" key="21">
    <source>
        <dbReference type="Pfam" id="PF23598"/>
    </source>
</evidence>
<evidence type="ECO:0000313" key="22">
    <source>
        <dbReference type="EMBL" id="QCD94581.1"/>
    </source>
</evidence>
<dbReference type="Proteomes" id="UP000501690">
    <property type="component" value="Linkage Group LG5"/>
</dbReference>
<dbReference type="EMBL" id="CP039349">
    <property type="protein sequence ID" value="QCD94581.1"/>
    <property type="molecule type" value="Genomic_DNA"/>
</dbReference>
<evidence type="ECO:0000256" key="2">
    <source>
        <dbReference type="ARBA" id="ARBA00004191"/>
    </source>
</evidence>
<dbReference type="Pfam" id="PF00560">
    <property type="entry name" value="LRR_1"/>
    <property type="match status" value="8"/>
</dbReference>
<evidence type="ECO:0000256" key="19">
    <source>
        <dbReference type="SAM" id="Phobius"/>
    </source>
</evidence>
<keyword evidence="6" id="KW-0134">Cell wall</keyword>
<organism evidence="22 23">
    <name type="scientific">Vigna unguiculata</name>
    <name type="common">Cowpea</name>
    <dbReference type="NCBI Taxonomy" id="3917"/>
    <lineage>
        <taxon>Eukaryota</taxon>
        <taxon>Viridiplantae</taxon>
        <taxon>Streptophyta</taxon>
        <taxon>Embryophyta</taxon>
        <taxon>Tracheophyta</taxon>
        <taxon>Spermatophyta</taxon>
        <taxon>Magnoliopsida</taxon>
        <taxon>eudicotyledons</taxon>
        <taxon>Gunneridae</taxon>
        <taxon>Pentapetalae</taxon>
        <taxon>rosids</taxon>
        <taxon>fabids</taxon>
        <taxon>Fabales</taxon>
        <taxon>Fabaceae</taxon>
        <taxon>Papilionoideae</taxon>
        <taxon>50 kb inversion clade</taxon>
        <taxon>NPAAA clade</taxon>
        <taxon>indigoferoid/millettioid clade</taxon>
        <taxon>Phaseoleae</taxon>
        <taxon>Vigna</taxon>
    </lineage>
</organism>
<evidence type="ECO:0000259" key="20">
    <source>
        <dbReference type="Pfam" id="PF08263"/>
    </source>
</evidence>
<keyword evidence="11" id="KW-0677">Repeat</keyword>
<keyword evidence="7" id="KW-0964">Secreted</keyword>
<proteinExistence type="inferred from homology"/>
<dbReference type="InterPro" id="IPR001611">
    <property type="entry name" value="Leu-rich_rpt"/>
</dbReference>
<keyword evidence="22" id="KW-0808">Transferase</keyword>
<keyword evidence="5" id="KW-1003">Cell membrane</keyword>
<keyword evidence="9 19" id="KW-0812">Transmembrane</keyword>
<dbReference type="GO" id="GO:0099402">
    <property type="term" value="P:plant organ development"/>
    <property type="evidence" value="ECO:0007669"/>
    <property type="project" value="UniProtKB-ARBA"/>
</dbReference>
<dbReference type="SMART" id="SM00365">
    <property type="entry name" value="LRR_SD22"/>
    <property type="match status" value="4"/>
</dbReference>
<keyword evidence="13 19" id="KW-1133">Transmembrane helix</keyword>
<dbReference type="AlphaFoldDB" id="A0A4D6M1Z5"/>
<keyword evidence="23" id="KW-1185">Reference proteome</keyword>
<keyword evidence="12" id="KW-0611">Plant defense</keyword>
<dbReference type="PRINTS" id="PR00019">
    <property type="entry name" value="LEURICHRPT"/>
</dbReference>
<evidence type="ECO:0000256" key="16">
    <source>
        <dbReference type="ARBA" id="ARBA00023170"/>
    </source>
</evidence>
<evidence type="ECO:0000256" key="1">
    <source>
        <dbReference type="ARBA" id="ARBA00004170"/>
    </source>
</evidence>
<dbReference type="FunFam" id="3.80.10.10:FF:000095">
    <property type="entry name" value="LRR receptor-like serine/threonine-protein kinase GSO1"/>
    <property type="match status" value="1"/>
</dbReference>
<dbReference type="FunFam" id="3.80.10.10:FF:000400">
    <property type="entry name" value="Nuclear pore complex protein NUP107"/>
    <property type="match status" value="1"/>
</dbReference>
<dbReference type="PANTHER" id="PTHR48063:SF98">
    <property type="entry name" value="LRR RECEPTOR-LIKE SERINE_THREONINE-PROTEIN KINASE FLS2"/>
    <property type="match status" value="1"/>
</dbReference>
<keyword evidence="17" id="KW-0325">Glycoprotein</keyword>
<evidence type="ECO:0000256" key="3">
    <source>
        <dbReference type="ARBA" id="ARBA00004251"/>
    </source>
</evidence>
<evidence type="ECO:0000256" key="7">
    <source>
        <dbReference type="ARBA" id="ARBA00022525"/>
    </source>
</evidence>
<gene>
    <name evidence="22" type="ORF">DEO72_LG5g2666</name>
</gene>
<keyword evidence="14 19" id="KW-0472">Membrane</keyword>
<evidence type="ECO:0000256" key="15">
    <source>
        <dbReference type="ARBA" id="ARBA00023157"/>
    </source>
</evidence>
<evidence type="ECO:0000256" key="11">
    <source>
        <dbReference type="ARBA" id="ARBA00022737"/>
    </source>
</evidence>
<dbReference type="InterPro" id="IPR046956">
    <property type="entry name" value="RLP23-like"/>
</dbReference>
<keyword evidence="16 22" id="KW-0675">Receptor</keyword>
<reference evidence="22 23" key="1">
    <citation type="submission" date="2019-04" db="EMBL/GenBank/DDBJ databases">
        <title>An improved genome assembly and genetic linkage map for asparagus bean, Vigna unguiculata ssp. sesquipedialis.</title>
        <authorList>
            <person name="Xia Q."/>
            <person name="Zhang R."/>
            <person name="Dong Y."/>
        </authorList>
    </citation>
    <scope>NUCLEOTIDE SEQUENCE [LARGE SCALE GENOMIC DNA]</scope>
    <source>
        <tissue evidence="22">Leaf</tissue>
    </source>
</reference>
<evidence type="ECO:0000256" key="6">
    <source>
        <dbReference type="ARBA" id="ARBA00022512"/>
    </source>
</evidence>
<dbReference type="InterPro" id="IPR032675">
    <property type="entry name" value="LRR_dom_sf"/>
</dbReference>
<comment type="subcellular location">
    <subcellularLocation>
        <location evidence="3">Cell membrane</location>
        <topology evidence="3">Single-pass type I membrane protein</topology>
    </subcellularLocation>
    <subcellularLocation>
        <location evidence="1">Membrane</location>
        <topology evidence="1">Peripheral membrane protein</topology>
    </subcellularLocation>
    <subcellularLocation>
        <location evidence="2">Secreted</location>
        <location evidence="2">Cell wall</location>
    </subcellularLocation>
</comment>
<dbReference type="Gene3D" id="3.80.10.10">
    <property type="entry name" value="Ribonuclease Inhibitor"/>
    <property type="match status" value="6"/>
</dbReference>
<evidence type="ECO:0000256" key="14">
    <source>
        <dbReference type="ARBA" id="ARBA00023136"/>
    </source>
</evidence>
<dbReference type="SUPFAM" id="SSF52058">
    <property type="entry name" value="L domain-like"/>
    <property type="match status" value="4"/>
</dbReference>
<dbReference type="InterPro" id="IPR003591">
    <property type="entry name" value="Leu-rich_rpt_typical-subtyp"/>
</dbReference>
<name>A0A4D6M1Z5_VIGUN</name>